<name>A0A516GHL2_9LACT</name>
<dbReference type="Pfam" id="PF14657">
    <property type="entry name" value="Arm-DNA-bind_4"/>
    <property type="match status" value="1"/>
</dbReference>
<accession>A0A516GHL2</accession>
<comment type="similarity">
    <text evidence="1">Belongs to the 'phage' integrase family.</text>
</comment>
<dbReference type="InterPro" id="IPR028259">
    <property type="entry name" value="AP2-like_int_N"/>
</dbReference>
<evidence type="ECO:0000256" key="3">
    <source>
        <dbReference type="ARBA" id="ARBA00023172"/>
    </source>
</evidence>
<evidence type="ECO:0000256" key="4">
    <source>
        <dbReference type="PROSITE-ProRule" id="PRU01248"/>
    </source>
</evidence>
<dbReference type="GO" id="GO:0006310">
    <property type="term" value="P:DNA recombination"/>
    <property type="evidence" value="ECO:0007669"/>
    <property type="project" value="UniProtKB-KW"/>
</dbReference>
<dbReference type="Pfam" id="PF00589">
    <property type="entry name" value="Phage_integrase"/>
    <property type="match status" value="1"/>
</dbReference>
<dbReference type="InterPro" id="IPR013762">
    <property type="entry name" value="Integrase-like_cat_sf"/>
</dbReference>
<evidence type="ECO:0000313" key="8">
    <source>
        <dbReference type="Proteomes" id="UP000315953"/>
    </source>
</evidence>
<dbReference type="GO" id="GO:0015074">
    <property type="term" value="P:DNA integration"/>
    <property type="evidence" value="ECO:0007669"/>
    <property type="project" value="InterPro"/>
</dbReference>
<dbReference type="EMBL" id="CP041626">
    <property type="protein sequence ID" value="QDO91013.1"/>
    <property type="molecule type" value="Genomic_DNA"/>
</dbReference>
<proteinExistence type="inferred from homology"/>
<dbReference type="AlphaFoldDB" id="A0A516GHL2"/>
<dbReference type="KEGG" id="dpm:FNV33_02725"/>
<dbReference type="PANTHER" id="PTHR30349:SF64">
    <property type="entry name" value="PROPHAGE INTEGRASE INTD-RELATED"/>
    <property type="match status" value="1"/>
</dbReference>
<sequence length="366" mass="42715">MASFKKIKSGWQYRVSYKDGDTYRTKSKNGFSTKKEAQLAAAKVERLVNNNIKINDGVIFIEYLESWYDLYKKGKYSASYNYDAEIAIKNAREFFKNTKLKDIDRKLYQKFINWLAKGHTTGTIKKRHMFTNECLKFALEEKLISSDPTYKINLKGTVPAKKDSEKYINYSEAMKLIDALREDIKPHYDSRYMCLLSLATGLRFSEVLGLKWKDVDFKENILVVNKSFDHMHTKKLKETKTASSNRKIKLDDHTINMLKDYKKQNKDRHPTFLFLDSNHNHASNSAVNKALKKACQRAGIKKITFHSLRHTHCSILLFQGINIHYISKRLGHSKVSITMDIYSHMLQEMDQRENKKATEVMGSLYE</sequence>
<dbReference type="PROSITE" id="PS51900">
    <property type="entry name" value="CB"/>
    <property type="match status" value="1"/>
</dbReference>
<evidence type="ECO:0000259" key="6">
    <source>
        <dbReference type="PROSITE" id="PS51900"/>
    </source>
</evidence>
<keyword evidence="3" id="KW-0233">DNA recombination</keyword>
<organism evidence="7 8">
    <name type="scientific">Dolosigranulum pigrum</name>
    <dbReference type="NCBI Taxonomy" id="29394"/>
    <lineage>
        <taxon>Bacteria</taxon>
        <taxon>Bacillati</taxon>
        <taxon>Bacillota</taxon>
        <taxon>Bacilli</taxon>
        <taxon>Lactobacillales</taxon>
        <taxon>Carnobacteriaceae</taxon>
        <taxon>Dolosigranulum</taxon>
    </lineage>
</organism>
<dbReference type="Gene3D" id="1.10.443.10">
    <property type="entry name" value="Intergrase catalytic core"/>
    <property type="match status" value="1"/>
</dbReference>
<evidence type="ECO:0000313" key="7">
    <source>
        <dbReference type="EMBL" id="QDO91013.1"/>
    </source>
</evidence>
<gene>
    <name evidence="7" type="ORF">FNV33_02725</name>
</gene>
<dbReference type="InterPro" id="IPR044068">
    <property type="entry name" value="CB"/>
</dbReference>
<dbReference type="InterPro" id="IPR050090">
    <property type="entry name" value="Tyrosine_recombinase_XerCD"/>
</dbReference>
<feature type="domain" description="Tyr recombinase" evidence="5">
    <location>
        <begin position="163"/>
        <end position="356"/>
    </location>
</feature>
<feature type="domain" description="Core-binding (CB)" evidence="6">
    <location>
        <begin position="58"/>
        <end position="139"/>
    </location>
</feature>
<dbReference type="RefSeq" id="WP_143333178.1">
    <property type="nucleotide sequence ID" value="NZ_CP041626.1"/>
</dbReference>
<dbReference type="Gene3D" id="1.10.150.130">
    <property type="match status" value="1"/>
</dbReference>
<dbReference type="CDD" id="cd01189">
    <property type="entry name" value="INT_ICEBs1_C_like"/>
    <property type="match status" value="1"/>
</dbReference>
<dbReference type="GO" id="GO:0003677">
    <property type="term" value="F:DNA binding"/>
    <property type="evidence" value="ECO:0007669"/>
    <property type="project" value="UniProtKB-UniRule"/>
</dbReference>
<dbReference type="PROSITE" id="PS51898">
    <property type="entry name" value="TYR_RECOMBINASE"/>
    <property type="match status" value="1"/>
</dbReference>
<dbReference type="Proteomes" id="UP000315953">
    <property type="component" value="Chromosome"/>
</dbReference>
<dbReference type="InterPro" id="IPR011010">
    <property type="entry name" value="DNA_brk_join_enz"/>
</dbReference>
<dbReference type="PANTHER" id="PTHR30349">
    <property type="entry name" value="PHAGE INTEGRASE-RELATED"/>
    <property type="match status" value="1"/>
</dbReference>
<dbReference type="Pfam" id="PF13102">
    <property type="entry name" value="Phage_int_SAM_5"/>
    <property type="match status" value="1"/>
</dbReference>
<protein>
    <submittedName>
        <fullName evidence="7">Tyrosine-type recombinase/integrase</fullName>
    </submittedName>
</protein>
<evidence type="ECO:0000259" key="5">
    <source>
        <dbReference type="PROSITE" id="PS51898"/>
    </source>
</evidence>
<evidence type="ECO:0000256" key="2">
    <source>
        <dbReference type="ARBA" id="ARBA00023125"/>
    </source>
</evidence>
<reference evidence="7 8" key="1">
    <citation type="submission" date="2019-07" db="EMBL/GenBank/DDBJ databases">
        <title>Genome assembly of a nasal isolate of Dolosigranulum pigrum from a chronic sinusitis patient.</title>
        <authorList>
            <person name="Baig S."/>
            <person name="Overballe-Petersen S."/>
            <person name="Kaspar U."/>
            <person name="Rendboe A."/>
            <person name="de Man T."/>
            <person name="Liu C."/>
            <person name="Price L.B."/>
            <person name="Stegger M."/>
            <person name="Becker K."/>
            <person name="Skytt Andersen P."/>
        </authorList>
    </citation>
    <scope>NUCLEOTIDE SEQUENCE [LARGE SCALE GENOMIC DNA]</scope>
    <source>
        <strain evidence="7 8">83VPs-KB5</strain>
    </source>
</reference>
<dbReference type="SUPFAM" id="SSF56349">
    <property type="entry name" value="DNA breaking-rejoining enzymes"/>
    <property type="match status" value="1"/>
</dbReference>
<dbReference type="InterPro" id="IPR025269">
    <property type="entry name" value="SAM-like_dom"/>
</dbReference>
<evidence type="ECO:0000256" key="1">
    <source>
        <dbReference type="ARBA" id="ARBA00008857"/>
    </source>
</evidence>
<dbReference type="InterPro" id="IPR002104">
    <property type="entry name" value="Integrase_catalytic"/>
</dbReference>
<dbReference type="InterPro" id="IPR010998">
    <property type="entry name" value="Integrase_recombinase_N"/>
</dbReference>
<keyword evidence="2 4" id="KW-0238">DNA-binding</keyword>